<dbReference type="Proteomes" id="UP001165427">
    <property type="component" value="Unassembled WGS sequence"/>
</dbReference>
<reference evidence="1" key="1">
    <citation type="submission" date="2022-04" db="EMBL/GenBank/DDBJ databases">
        <title>Desulfatitalea alkaliphila sp. nov., a novel anaerobic sulfate-reducing bacterium isolated from terrestrial mud volcano, Taman Peninsula, Russia.</title>
        <authorList>
            <person name="Khomyakova M.A."/>
            <person name="Merkel A.Y."/>
            <person name="Slobodkin A.I."/>
        </authorList>
    </citation>
    <scope>NUCLEOTIDE SEQUENCE</scope>
    <source>
        <strain evidence="1">M08but</strain>
    </source>
</reference>
<dbReference type="RefSeq" id="WP_246909601.1">
    <property type="nucleotide sequence ID" value="NZ_JALJRB010000015.1"/>
</dbReference>
<name>A0AA41R3F2_9BACT</name>
<comment type="caution">
    <text evidence="1">The sequence shown here is derived from an EMBL/GenBank/DDBJ whole genome shotgun (WGS) entry which is preliminary data.</text>
</comment>
<dbReference type="EMBL" id="JALJRB010000015">
    <property type="protein sequence ID" value="MCJ8501564.1"/>
    <property type="molecule type" value="Genomic_DNA"/>
</dbReference>
<accession>A0AA41R3F2</accession>
<protein>
    <submittedName>
        <fullName evidence="1">Uncharacterized protein</fullName>
    </submittedName>
</protein>
<evidence type="ECO:0000313" key="2">
    <source>
        <dbReference type="Proteomes" id="UP001165427"/>
    </source>
</evidence>
<proteinExistence type="predicted"/>
<evidence type="ECO:0000313" key="1">
    <source>
        <dbReference type="EMBL" id="MCJ8501564.1"/>
    </source>
</evidence>
<organism evidence="1 2">
    <name type="scientific">Desulfatitalea alkaliphila</name>
    <dbReference type="NCBI Taxonomy" id="2929485"/>
    <lineage>
        <taxon>Bacteria</taxon>
        <taxon>Pseudomonadati</taxon>
        <taxon>Thermodesulfobacteriota</taxon>
        <taxon>Desulfobacteria</taxon>
        <taxon>Desulfobacterales</taxon>
        <taxon>Desulfosarcinaceae</taxon>
        <taxon>Desulfatitalea</taxon>
    </lineage>
</organism>
<gene>
    <name evidence="1" type="ORF">MRX98_13360</name>
</gene>
<keyword evidence="2" id="KW-1185">Reference proteome</keyword>
<sequence>MRHRPPSHFALLAVFPTTESYRRFTTRVENKAILDDLAAFAAKTGLIELPDPHRLAQWVARHAVSDEALDPPDDMDFAQWLDRRATVLEFRWSARALADRVNALLETHRIGLPKIANAMLSRLKKEPADTLHKCNVLRSMAFWLGHERPHLAARWHFEHLLRLCRGDHPPVQPKDGVRVAFGLYSRGEVIDQEIVAWLKRALKQQRHRSQAGFPRDLRAKVRYHDTTTLYVDIPKESLLDYPSAYRRCLREALFMAHQTAIRWSLSGHCTGHRFLAIAMAAGDFDKVDNQLYPALAAKLPGDPVIRMTDDTRQYLLINEMRALLNRRPVEITLLNGETLPIWWVVGFWSALYFDFVPDLLEDAMLQNHPASARQLAQKLWASIYHETAAQQPEADAVTALFRFPGNSLLGVEIAKTLYYRRRFWDAIDILKVVLHLDPMQLNARTLRMTLLRNLAIDAPGFAVSADMFSQAYMEADFIMENCDYQAEDFFCEYAVVFLAEAMTTLRRLRRGEVDDHHRIQTLKSRVFECLQQADTLLTRGMMLSPTGIRSNYLLYTVKILRNTLLQDDTLFEDRRTIDVRPCDIRQTVTDFQWQMGYFRGGATEEDHRRSIETNFRLRDISHGEAISLQAYRPTTFFCAAVAWWDLFPVRTPETAKRVISFLRSAAAMAREMEAMDLCIYSFTRTYGEMITAREFVRHMHKGIAMISAQDANHSARGSDQTAPPLPEGGRIPLLMTLNF</sequence>
<dbReference type="AlphaFoldDB" id="A0AA41R3F2"/>